<dbReference type="Proteomes" id="UP000256864">
    <property type="component" value="Unassembled WGS sequence"/>
</dbReference>
<dbReference type="InterPro" id="IPR003594">
    <property type="entry name" value="HATPase_dom"/>
</dbReference>
<dbReference type="SUPFAM" id="SSF55785">
    <property type="entry name" value="PYP-like sensor domain (PAS domain)"/>
    <property type="match status" value="1"/>
</dbReference>
<dbReference type="RefSeq" id="WP_115892404.1">
    <property type="nucleotide sequence ID" value="NZ_QREL01000001.1"/>
</dbReference>
<feature type="transmembrane region" description="Helical" evidence="1">
    <location>
        <begin position="134"/>
        <end position="153"/>
    </location>
</feature>
<feature type="transmembrane region" description="Helical" evidence="1">
    <location>
        <begin position="57"/>
        <end position="82"/>
    </location>
</feature>
<proteinExistence type="predicted"/>
<dbReference type="PANTHER" id="PTHR43065:SF23">
    <property type="entry name" value="SENSOR HISTIDINE KINASE PDTAS"/>
    <property type="match status" value="1"/>
</dbReference>
<dbReference type="InterPro" id="IPR035965">
    <property type="entry name" value="PAS-like_dom_sf"/>
</dbReference>
<gene>
    <name evidence="3" type="ORF">C7452_0991</name>
</gene>
<feature type="transmembrane region" description="Helical" evidence="1">
    <location>
        <begin position="6"/>
        <end position="23"/>
    </location>
</feature>
<feature type="transmembrane region" description="Helical" evidence="1">
    <location>
        <begin position="165"/>
        <end position="186"/>
    </location>
</feature>
<reference evidence="3 4" key="1">
    <citation type="submission" date="2018-07" db="EMBL/GenBank/DDBJ databases">
        <title>Genomic Encyclopedia of Type Strains, Phase IV (KMG-IV): sequencing the most valuable type-strain genomes for metagenomic binning, comparative biology and taxonomic classification.</title>
        <authorList>
            <person name="Goeker M."/>
        </authorList>
    </citation>
    <scope>NUCLEOTIDE SEQUENCE [LARGE SCALE GENOMIC DNA]</scope>
    <source>
        <strain evidence="3 4">DSM 7466</strain>
    </source>
</reference>
<keyword evidence="1" id="KW-0472">Membrane</keyword>
<accession>A0A371NEP9</accession>
<keyword evidence="4" id="KW-1185">Reference proteome</keyword>
<comment type="caution">
    <text evidence="3">The sequence shown here is derived from an EMBL/GenBank/DDBJ whole genome shotgun (WGS) entry which is preliminary data.</text>
</comment>
<name>A0A371NEP9_9EURY</name>
<organism evidence="3 4">
    <name type="scientific">Methanothermobacter defluvii</name>
    <dbReference type="NCBI Taxonomy" id="49339"/>
    <lineage>
        <taxon>Archaea</taxon>
        <taxon>Methanobacteriati</taxon>
        <taxon>Methanobacteriota</taxon>
        <taxon>Methanomada group</taxon>
        <taxon>Methanobacteria</taxon>
        <taxon>Methanobacteriales</taxon>
        <taxon>Methanobacteriaceae</taxon>
        <taxon>Methanothermobacter</taxon>
    </lineage>
</organism>
<feature type="domain" description="Histidine kinase" evidence="2">
    <location>
        <begin position="503"/>
        <end position="695"/>
    </location>
</feature>
<evidence type="ECO:0000313" key="3">
    <source>
        <dbReference type="EMBL" id="REE28961.1"/>
    </source>
</evidence>
<feature type="transmembrane region" description="Helical" evidence="1">
    <location>
        <begin position="94"/>
        <end position="114"/>
    </location>
</feature>
<feature type="transmembrane region" description="Helical" evidence="1">
    <location>
        <begin position="30"/>
        <end position="51"/>
    </location>
</feature>
<dbReference type="Gene3D" id="3.30.565.10">
    <property type="entry name" value="Histidine kinase-like ATPase, C-terminal domain"/>
    <property type="match status" value="1"/>
</dbReference>
<evidence type="ECO:0000256" key="1">
    <source>
        <dbReference type="SAM" id="Phobius"/>
    </source>
</evidence>
<dbReference type="Pfam" id="PF02518">
    <property type="entry name" value="HATPase_c"/>
    <property type="match status" value="1"/>
</dbReference>
<dbReference type="InterPro" id="IPR036890">
    <property type="entry name" value="HATPase_C_sf"/>
</dbReference>
<dbReference type="SUPFAM" id="SSF55874">
    <property type="entry name" value="ATPase domain of HSP90 chaperone/DNA topoisomerase II/histidine kinase"/>
    <property type="match status" value="1"/>
</dbReference>
<dbReference type="InterPro" id="IPR005467">
    <property type="entry name" value="His_kinase_dom"/>
</dbReference>
<dbReference type="NCBIfam" id="TIGR00229">
    <property type="entry name" value="sensory_box"/>
    <property type="match status" value="1"/>
</dbReference>
<dbReference type="PANTHER" id="PTHR43065">
    <property type="entry name" value="SENSOR HISTIDINE KINASE"/>
    <property type="match status" value="1"/>
</dbReference>
<dbReference type="AlphaFoldDB" id="A0A371NEP9"/>
<dbReference type="Gene3D" id="3.30.450.20">
    <property type="entry name" value="PAS domain"/>
    <property type="match status" value="2"/>
</dbReference>
<sequence length="700" mass="78447">MDIYITLSVLASVFYLEAGMYPLKLRRCNLEWSFLLIAIALALWALTSTLLHTTSGVYSLIFYMLSGLSIILLPALFLNFALVLSADDERPGKFTVIPIIPSFLFIYLLLVASLVKPGDIHDLLSWTGDFRGLFEAYMVGYLAVAVSLIWNHARVAPSHRERNMTTLIFITSSFSLIAALIVTTLIPSSPQNMNTLGQIVGMIGAAGIVHGMANYHPPSMSPSLAGESIIDKVTDLVVLLDAEGGVTKLNQRAESELGVDSAGDWRDIVAPEHHGKLEREFEDIRERASSSRGDYHHRPLSIEYLRSDGERLPVKLFISLIREGADVVGYSMVAQDLRHTLRLRDRIEETEKSEKLTRMRLHEFRTLNEAIIRINHSNSPDELFRNIMGLLNEHLGLSDGALYLLRDGVLSPLEDGFSIDDPEKILGELDDAVLVRDGLIAVALRHDDKTLGFMVFRNGHEPDEYELKLLETMGGEAASTLKRIFYEKRLVESLEETELLLREIHHRVKNNLQVISSLLNLQSSYIDDPGITGVLRDSQGRIMSMSMIHEKLYRSGNLADVDVRGYIEGLARSIMFSYLRPDQQVELRFEIEDIKLNVDTIMPLGLIVNELVTNAFKYAFPDGGGEVRVSLGRDGDGFLLTVADDGVGLPDDFNLDSLRSLGMLLVRNLTDQLNGELEYTSNGGTEFRVRFSEVQYKKRF</sequence>
<protein>
    <submittedName>
        <fullName evidence="3">PAS domain S-box-containing protein</fullName>
    </submittedName>
</protein>
<dbReference type="InterPro" id="IPR011495">
    <property type="entry name" value="Sig_transdc_His_kin_sub2_dim/P"/>
</dbReference>
<evidence type="ECO:0000259" key="2">
    <source>
        <dbReference type="PROSITE" id="PS50109"/>
    </source>
</evidence>
<dbReference type="Pfam" id="PF07568">
    <property type="entry name" value="HisKA_2"/>
    <property type="match status" value="1"/>
</dbReference>
<keyword evidence="1" id="KW-0812">Transmembrane</keyword>
<dbReference type="EMBL" id="QREL01000001">
    <property type="protein sequence ID" value="REE28961.1"/>
    <property type="molecule type" value="Genomic_DNA"/>
</dbReference>
<dbReference type="PROSITE" id="PS50109">
    <property type="entry name" value="HIS_KIN"/>
    <property type="match status" value="1"/>
</dbReference>
<dbReference type="SUPFAM" id="SSF55781">
    <property type="entry name" value="GAF domain-like"/>
    <property type="match status" value="1"/>
</dbReference>
<evidence type="ECO:0000313" key="4">
    <source>
        <dbReference type="Proteomes" id="UP000256864"/>
    </source>
</evidence>
<keyword evidence="1" id="KW-1133">Transmembrane helix</keyword>
<dbReference type="SMART" id="SM00387">
    <property type="entry name" value="HATPase_c"/>
    <property type="match status" value="1"/>
</dbReference>
<dbReference type="InterPro" id="IPR000014">
    <property type="entry name" value="PAS"/>
</dbReference>